<comment type="caution">
    <text evidence="1">The sequence shown here is derived from an EMBL/GenBank/DDBJ whole genome shotgun (WGS) entry which is preliminary data.</text>
</comment>
<gene>
    <name evidence="1" type="ORF">ACFQ1Q_09165</name>
</gene>
<proteinExistence type="predicted"/>
<dbReference type="Proteomes" id="UP001597013">
    <property type="component" value="Unassembled WGS sequence"/>
</dbReference>
<reference evidence="2" key="1">
    <citation type="journal article" date="2019" name="Int. J. Syst. Evol. Microbiol.">
        <title>The Global Catalogue of Microorganisms (GCM) 10K type strain sequencing project: providing services to taxonomists for standard genome sequencing and annotation.</title>
        <authorList>
            <consortium name="The Broad Institute Genomics Platform"/>
            <consortium name="The Broad Institute Genome Sequencing Center for Infectious Disease"/>
            <person name="Wu L."/>
            <person name="Ma J."/>
        </authorList>
    </citation>
    <scope>NUCLEOTIDE SEQUENCE [LARGE SCALE GENOMIC DNA]</scope>
    <source>
        <strain evidence="2">CCUG 62215</strain>
    </source>
</reference>
<protein>
    <recommendedName>
        <fullName evidence="3">Adhesin domain-containing protein</fullName>
    </recommendedName>
</protein>
<evidence type="ECO:0000313" key="1">
    <source>
        <dbReference type="EMBL" id="MFD1063412.1"/>
    </source>
</evidence>
<organism evidence="1 2">
    <name type="scientific">Winogradskyella litorisediminis</name>
    <dbReference type="NCBI Taxonomy" id="1156618"/>
    <lineage>
        <taxon>Bacteria</taxon>
        <taxon>Pseudomonadati</taxon>
        <taxon>Bacteroidota</taxon>
        <taxon>Flavobacteriia</taxon>
        <taxon>Flavobacteriales</taxon>
        <taxon>Flavobacteriaceae</taxon>
        <taxon>Winogradskyella</taxon>
    </lineage>
</organism>
<accession>A0ABW3N6Z5</accession>
<evidence type="ECO:0000313" key="2">
    <source>
        <dbReference type="Proteomes" id="UP001597013"/>
    </source>
</evidence>
<dbReference type="EMBL" id="JBHTJL010000011">
    <property type="protein sequence ID" value="MFD1063412.1"/>
    <property type="molecule type" value="Genomic_DNA"/>
</dbReference>
<evidence type="ECO:0008006" key="3">
    <source>
        <dbReference type="Google" id="ProtNLM"/>
    </source>
</evidence>
<name>A0ABW3N6Z5_9FLAO</name>
<dbReference type="RefSeq" id="WP_386130287.1">
    <property type="nucleotide sequence ID" value="NZ_JBHTJL010000011.1"/>
</dbReference>
<sequence>MKNQFTFLLIFITSVSVFAQRHRIIQKEFEVNKNTSIVLNLDNISVAFEEATDGKIHFDYVMEFDGYSKKKISAMIDEIEVEATGSAEVVSLKAKSKRRVNIETFQFNSPHGISIRDVHFNSRKDTIVRKSKDSLLREINQNNRPRLKTNLKYFNDRFKVIDKNGNLKNLTKGSFKMVRSEFVIKLPPFVKLTINAKSSNLYFRNDLQNELSITSNDGAIKAKAITNIYNKIEVEGAGFEATNLIGGDYIFKNVINGKIGEISNARIDSEFSKFQIGEIGKQTKITDFNSEYWFYNWSESFERFNLFSEYSKIHLFYPKTNHSMKTVGNNTKNLIGNNEFEINMQPTRNGEKFTMMTKAAKNENAPINEIYFDIIHGIIYTHEDAIKKINK</sequence>
<keyword evidence="2" id="KW-1185">Reference proteome</keyword>